<dbReference type="Proteomes" id="UP000698028">
    <property type="component" value="Unassembled WGS sequence"/>
</dbReference>
<dbReference type="Pfam" id="PF10043">
    <property type="entry name" value="DUF2279"/>
    <property type="match status" value="1"/>
</dbReference>
<dbReference type="InterPro" id="IPR018736">
    <property type="entry name" value="DUF2279_periplasmic_lipo"/>
</dbReference>
<keyword evidence="2" id="KW-1185">Reference proteome</keyword>
<evidence type="ECO:0000313" key="2">
    <source>
        <dbReference type="Proteomes" id="UP000698028"/>
    </source>
</evidence>
<organism evidence="1 2">
    <name type="scientific">Sphingomicrobium clamense</name>
    <dbReference type="NCBI Taxonomy" id="2851013"/>
    <lineage>
        <taxon>Bacteria</taxon>
        <taxon>Pseudomonadati</taxon>
        <taxon>Pseudomonadota</taxon>
        <taxon>Alphaproteobacteria</taxon>
        <taxon>Sphingomonadales</taxon>
        <taxon>Sphingomonadaceae</taxon>
        <taxon>Sphingomicrobium</taxon>
    </lineage>
</organism>
<proteinExistence type="predicted"/>
<comment type="caution">
    <text evidence="1">The sequence shown here is derived from an EMBL/GenBank/DDBJ whole genome shotgun (WGS) entry which is preliminary data.</text>
</comment>
<reference evidence="1 2" key="1">
    <citation type="submission" date="2021-07" db="EMBL/GenBank/DDBJ databases">
        <title>The draft genome sequence of Sphingomicrobium sp. B8.</title>
        <authorList>
            <person name="Mu L."/>
        </authorList>
    </citation>
    <scope>NUCLEOTIDE SEQUENCE [LARGE SCALE GENOMIC DNA]</scope>
    <source>
        <strain evidence="1 2">B8</strain>
    </source>
</reference>
<protein>
    <submittedName>
        <fullName evidence="1">YfiM family protein</fullName>
    </submittedName>
</protein>
<name>A0ABS6V783_9SPHN</name>
<accession>A0ABS6V783</accession>
<evidence type="ECO:0000313" key="1">
    <source>
        <dbReference type="EMBL" id="MBW0145396.1"/>
    </source>
</evidence>
<gene>
    <name evidence="1" type="ORF">KTQ36_08825</name>
</gene>
<dbReference type="EMBL" id="JAHVAH010000001">
    <property type="protein sequence ID" value="MBW0145396.1"/>
    <property type="molecule type" value="Genomic_DNA"/>
</dbReference>
<sequence length="248" mass="28271">MKAIDWELAAVGGYYTAINFSKLFKNPQPPRFKKEGWFGKDTKHMGVDKLAHAYSTYIVSELLYHRLKNKTNDAPGIEWTAAALASGIMMWSEAFDSIEPDSGWSWEDVAMNTAGAGFSVLRNAVPGLDEKIDYRMMVKPNEDIYTISGQKHFEQQRYFFAIKPAGFKGMEDSPLRFTELHVGYHAKDFLYEDRDAGIEPKRHIFVGVGLNFNELLFKRSKSKTMRTVGEVTTYFQPPYSALHVNVTE</sequence>